<feature type="coiled-coil region" evidence="4">
    <location>
        <begin position="621"/>
        <end position="662"/>
    </location>
</feature>
<dbReference type="Proteomes" id="UP000501690">
    <property type="component" value="Linkage Group LG2"/>
</dbReference>
<dbReference type="PANTHER" id="PTHR45916">
    <property type="entry name" value="STRUCTURAL MAINTENANCE OF CHROMOSOMES PROTEIN 5"/>
    <property type="match status" value="1"/>
</dbReference>
<dbReference type="GO" id="GO:0000724">
    <property type="term" value="P:double-strand break repair via homologous recombination"/>
    <property type="evidence" value="ECO:0007669"/>
    <property type="project" value="TreeGrafter"/>
</dbReference>
<dbReference type="GO" id="GO:0003697">
    <property type="term" value="F:single-stranded DNA binding"/>
    <property type="evidence" value="ECO:0007669"/>
    <property type="project" value="TreeGrafter"/>
</dbReference>
<dbReference type="InterPro" id="IPR027417">
    <property type="entry name" value="P-loop_NTPase"/>
</dbReference>
<feature type="domain" description="RecF/RecN/SMC N-terminal" evidence="5">
    <location>
        <begin position="25"/>
        <end position="997"/>
    </location>
</feature>
<gene>
    <name evidence="6" type="ORF">DEO72_LG2g5357</name>
</gene>
<keyword evidence="7" id="KW-1185">Reference proteome</keyword>
<sequence length="1057" mass="122060">MSESRPPKRPKITRGDDDYMPGNILEIELCNFMTFDYLKCKPGPRLNLVIGPNGSGKSSLVCAIALGLCGEPQLLGRATSIGAYVKRGEESGYIKITLRGDHRKEHINIMRKISTNNKSEWLLNGNVVSKKDVAETIQRFNIQVNNLTQFLPQDRVCEFAKLTPVQLLEETEKAVGDPQLPEQHRTLVDKSRSLKHIELSLERNEGTLKQLMEQNAELETDVERVRQRDELLAKAESMKKKLPWLKYDMKQAEYREVKERESNAAKALEEAAKLLNDLKEPIMKQKEEKAALDAKCKKVSRSVNENAKKRIELMEEEHKLDVELQGKYKEMEELRRQEETRQQKLVKAREELAIAELELQNLPSYVPPKDELQRLKAEIGELDYSANQVRQNKSQAENEIKRKKSFMMQNKERLMEMDNKSTKCLHVLQRSGAEKIFEAYKWVQEHRHEFNKEVYGPVLVEVNVSNKVHAAYLEGQVAHYTWKSFITQDSGDRDLLVKHLQFFDVPILNYTGDGGHQREPFEISEDKRALGIYSRLDQIFDAPIAVKEVLISQFNLDNSYIGSKETDQNADEVPRLGIINLWTPENHYRWSKSRYGNHVSTVVEQVERPQLLLNNLNVGEIEKLRSQQKELEEVVANLEECVKKFQDEERSLVNQAANLRKEWEGISITVQNERKKRQTLISRIDQRKGLLKVMEERDDLDTEIAKLVHQAFKYNIQRFRNAMEIKDLLVEAVSYRQIFIEQRMAFIEFDAKTGEMDANLKQHENVAVQASLHFENCKKESENCRQKLTDSLKYAKSIAQLTPELKKEFLEMPTTIEELEAAIQDTTAQANSILFVNHNILEQYKDRQRQIEDLAAKLEADRKESTRCLAELNDIKVLPIRHCGLTLMLGDRALIYTLFYWFPINLNGISFLLINEHDIDFDQFGILIKVKFRENGQLKVLSAHHQSGGERSVSTIVYLVSLQDLTNCPFRVVDEINQGMDPINERKMFQQLVRAASKPNTPQCFLLTPKLLPDLQYSEACSILNVMNGPWIQEPSKVWTTGDRWSIITGLVGNTPC</sequence>
<dbReference type="GO" id="GO:0030915">
    <property type="term" value="C:Smc5-Smc6 complex"/>
    <property type="evidence" value="ECO:0007669"/>
    <property type="project" value="TreeGrafter"/>
</dbReference>
<evidence type="ECO:0000256" key="3">
    <source>
        <dbReference type="ARBA" id="ARBA00023054"/>
    </source>
</evidence>
<evidence type="ECO:0000256" key="2">
    <source>
        <dbReference type="ARBA" id="ARBA00018687"/>
    </source>
</evidence>
<proteinExistence type="inferred from homology"/>
<evidence type="ECO:0000256" key="1">
    <source>
        <dbReference type="ARBA" id="ARBA00010171"/>
    </source>
</evidence>
<dbReference type="EMBL" id="CP039346">
    <property type="protein sequence ID" value="QCD84999.1"/>
    <property type="molecule type" value="Genomic_DNA"/>
</dbReference>
<feature type="coiled-coil region" evidence="4">
    <location>
        <begin position="194"/>
        <end position="392"/>
    </location>
</feature>
<evidence type="ECO:0000259" key="5">
    <source>
        <dbReference type="Pfam" id="PF02463"/>
    </source>
</evidence>
<evidence type="ECO:0000313" key="6">
    <source>
        <dbReference type="EMBL" id="QCD84999.1"/>
    </source>
</evidence>
<accession>A0A4D6L902</accession>
<reference evidence="6 7" key="1">
    <citation type="submission" date="2019-04" db="EMBL/GenBank/DDBJ databases">
        <title>An improved genome assembly and genetic linkage map for asparagus bean, Vigna unguiculata ssp. sesquipedialis.</title>
        <authorList>
            <person name="Xia Q."/>
            <person name="Zhang R."/>
            <person name="Dong Y."/>
        </authorList>
    </citation>
    <scope>NUCLEOTIDE SEQUENCE [LARGE SCALE GENOMIC DNA]</scope>
    <source>
        <tissue evidence="6">Leaf</tissue>
    </source>
</reference>
<dbReference type="PANTHER" id="PTHR45916:SF1">
    <property type="entry name" value="STRUCTURAL MAINTENANCE OF CHROMOSOMES PROTEIN 5"/>
    <property type="match status" value="1"/>
</dbReference>
<comment type="similarity">
    <text evidence="1">Belongs to the SMC family. SMC5 subfamily.</text>
</comment>
<dbReference type="GO" id="GO:0051276">
    <property type="term" value="P:chromosome organization"/>
    <property type="evidence" value="ECO:0007669"/>
    <property type="project" value="UniProtKB-ARBA"/>
</dbReference>
<keyword evidence="3 4" id="KW-0175">Coiled coil</keyword>
<dbReference type="AlphaFoldDB" id="A0A4D6L902"/>
<evidence type="ECO:0000313" key="7">
    <source>
        <dbReference type="Proteomes" id="UP000501690"/>
    </source>
</evidence>
<evidence type="ECO:0000256" key="4">
    <source>
        <dbReference type="SAM" id="Coils"/>
    </source>
</evidence>
<dbReference type="InterPro" id="IPR003395">
    <property type="entry name" value="RecF/RecN/SMC_N"/>
</dbReference>
<dbReference type="Gene3D" id="3.40.50.300">
    <property type="entry name" value="P-loop containing nucleotide triphosphate hydrolases"/>
    <property type="match status" value="2"/>
</dbReference>
<dbReference type="SUPFAM" id="SSF52540">
    <property type="entry name" value="P-loop containing nucleoside triphosphate hydrolases"/>
    <property type="match status" value="2"/>
</dbReference>
<name>A0A4D6L902_VIGUN</name>
<protein>
    <recommendedName>
        <fullName evidence="2">Structural maintenance of chromosomes protein 5</fullName>
    </recommendedName>
</protein>
<dbReference type="GO" id="GO:0005634">
    <property type="term" value="C:nucleus"/>
    <property type="evidence" value="ECO:0007669"/>
    <property type="project" value="TreeGrafter"/>
</dbReference>
<dbReference type="Pfam" id="PF02463">
    <property type="entry name" value="SMC_N"/>
    <property type="match status" value="1"/>
</dbReference>
<organism evidence="6 7">
    <name type="scientific">Vigna unguiculata</name>
    <name type="common">Cowpea</name>
    <dbReference type="NCBI Taxonomy" id="3917"/>
    <lineage>
        <taxon>Eukaryota</taxon>
        <taxon>Viridiplantae</taxon>
        <taxon>Streptophyta</taxon>
        <taxon>Embryophyta</taxon>
        <taxon>Tracheophyta</taxon>
        <taxon>Spermatophyta</taxon>
        <taxon>Magnoliopsida</taxon>
        <taxon>eudicotyledons</taxon>
        <taxon>Gunneridae</taxon>
        <taxon>Pentapetalae</taxon>
        <taxon>rosids</taxon>
        <taxon>fabids</taxon>
        <taxon>Fabales</taxon>
        <taxon>Fabaceae</taxon>
        <taxon>Papilionoideae</taxon>
        <taxon>50 kb inversion clade</taxon>
        <taxon>NPAAA clade</taxon>
        <taxon>indigoferoid/millettioid clade</taxon>
        <taxon>Phaseoleae</taxon>
        <taxon>Vigna</taxon>
    </lineage>
</organism>